<accession>A0ABW8ALP7</accession>
<dbReference type="InterPro" id="IPR029069">
    <property type="entry name" value="HotDog_dom_sf"/>
</dbReference>
<dbReference type="Gene3D" id="2.40.160.210">
    <property type="entry name" value="Acyl-CoA thioesterase, double hotdog domain"/>
    <property type="match status" value="1"/>
</dbReference>
<organism evidence="3 4">
    <name type="scientific">Spongisporangium articulatum</name>
    <dbReference type="NCBI Taxonomy" id="3362603"/>
    <lineage>
        <taxon>Bacteria</taxon>
        <taxon>Bacillati</taxon>
        <taxon>Actinomycetota</taxon>
        <taxon>Actinomycetes</taxon>
        <taxon>Kineosporiales</taxon>
        <taxon>Kineosporiaceae</taxon>
        <taxon>Spongisporangium</taxon>
    </lineage>
</organism>
<gene>
    <name evidence="3" type="ORF">ACIB24_08055</name>
</gene>
<evidence type="ECO:0000313" key="4">
    <source>
        <dbReference type="Proteomes" id="UP001612915"/>
    </source>
</evidence>
<comment type="caution">
    <text evidence="3">The sequence shown here is derived from an EMBL/GenBank/DDBJ whole genome shotgun (WGS) entry which is preliminary data.</text>
</comment>
<feature type="domain" description="Acyl-CoA thioesterase-like N-terminal HotDog" evidence="1">
    <location>
        <begin position="22"/>
        <end position="102"/>
    </location>
</feature>
<evidence type="ECO:0000259" key="1">
    <source>
        <dbReference type="Pfam" id="PF13622"/>
    </source>
</evidence>
<dbReference type="RefSeq" id="WP_398277828.1">
    <property type="nucleotide sequence ID" value="NZ_JBITLV010000002.1"/>
</dbReference>
<dbReference type="InterPro" id="IPR049450">
    <property type="entry name" value="ACOT8-like_C"/>
</dbReference>
<proteinExistence type="predicted"/>
<dbReference type="InterPro" id="IPR049449">
    <property type="entry name" value="TesB_ACOT8-like_N"/>
</dbReference>
<feature type="domain" description="Acyl-CoA thioesterase-like C-terminal" evidence="2">
    <location>
        <begin position="130"/>
        <end position="269"/>
    </location>
</feature>
<name>A0ABW8ALP7_9ACTN</name>
<reference evidence="3 4" key="1">
    <citation type="submission" date="2024-10" db="EMBL/GenBank/DDBJ databases">
        <title>The Natural Products Discovery Center: Release of the First 8490 Sequenced Strains for Exploring Actinobacteria Biosynthetic Diversity.</title>
        <authorList>
            <person name="Kalkreuter E."/>
            <person name="Kautsar S.A."/>
            <person name="Yang D."/>
            <person name="Bader C.D."/>
            <person name="Teijaro C.N."/>
            <person name="Fluegel L."/>
            <person name="Davis C.M."/>
            <person name="Simpson J.R."/>
            <person name="Lauterbach L."/>
            <person name="Steele A.D."/>
            <person name="Gui C."/>
            <person name="Meng S."/>
            <person name="Li G."/>
            <person name="Viehrig K."/>
            <person name="Ye F."/>
            <person name="Su P."/>
            <person name="Kiefer A.F."/>
            <person name="Nichols A."/>
            <person name="Cepeda A.J."/>
            <person name="Yan W."/>
            <person name="Fan B."/>
            <person name="Jiang Y."/>
            <person name="Adhikari A."/>
            <person name="Zheng C.-J."/>
            <person name="Schuster L."/>
            <person name="Cowan T.M."/>
            <person name="Smanski M.J."/>
            <person name="Chevrette M.G."/>
            <person name="De Carvalho L.P.S."/>
            <person name="Shen B."/>
        </authorList>
    </citation>
    <scope>NUCLEOTIDE SEQUENCE [LARGE SCALE GENOMIC DNA]</scope>
    <source>
        <strain evidence="3 4">NPDC049639</strain>
    </source>
</reference>
<evidence type="ECO:0000259" key="2">
    <source>
        <dbReference type="Pfam" id="PF20789"/>
    </source>
</evidence>
<dbReference type="InterPro" id="IPR042171">
    <property type="entry name" value="Acyl-CoA_hotdog"/>
</dbReference>
<evidence type="ECO:0000313" key="3">
    <source>
        <dbReference type="EMBL" id="MFI7587013.1"/>
    </source>
</evidence>
<dbReference type="SUPFAM" id="SSF54637">
    <property type="entry name" value="Thioesterase/thiol ester dehydrase-isomerase"/>
    <property type="match status" value="2"/>
</dbReference>
<dbReference type="Pfam" id="PF13622">
    <property type="entry name" value="4HBT_3"/>
    <property type="match status" value="1"/>
</dbReference>
<dbReference type="Proteomes" id="UP001612915">
    <property type="component" value="Unassembled WGS sequence"/>
</dbReference>
<protein>
    <submittedName>
        <fullName evidence="3">Acyl-CoA thioesterase</fullName>
    </submittedName>
</protein>
<sequence length="276" mass="28832">MTDFQDASALAPAGDLRWTADLPPDWTQGRTAFGGLVAALAADVAARVCGPDRPIRSLDVAFVAPLTGPVEVTVEELGAGRSATQLSVSLRSAQTGELGTRVHVVGAAARDSAVVVRAEPTDLPGDGDPAAQGVELPYLDGVTPVFTQNVRYQWCGEAFPFTGSGPSGTRIRGWCRHRTPAAGLAAVVSLLDAWPPAVLPMLTGPAPASTVRWSVAVTGDVEAVAPDTWLWFEADVVQAADGYLTEVAALYRPDGGGGFELLARGEQLIAVYDRRS</sequence>
<keyword evidence="4" id="KW-1185">Reference proteome</keyword>
<dbReference type="EMBL" id="JBITLV010000002">
    <property type="protein sequence ID" value="MFI7587013.1"/>
    <property type="molecule type" value="Genomic_DNA"/>
</dbReference>
<dbReference type="Pfam" id="PF20789">
    <property type="entry name" value="4HBT_3C"/>
    <property type="match status" value="1"/>
</dbReference>